<keyword evidence="7" id="KW-1185">Reference proteome</keyword>
<accession>A0ABP6V3X5</accession>
<proteinExistence type="predicted"/>
<evidence type="ECO:0000256" key="3">
    <source>
        <dbReference type="SAM" id="MobiDB-lite"/>
    </source>
</evidence>
<keyword evidence="4" id="KW-0732">Signal</keyword>
<reference evidence="7" key="1">
    <citation type="journal article" date="2019" name="Int. J. Syst. Evol. Microbiol.">
        <title>The Global Catalogue of Microorganisms (GCM) 10K type strain sequencing project: providing services to taxonomists for standard genome sequencing and annotation.</title>
        <authorList>
            <consortium name="The Broad Institute Genomics Platform"/>
            <consortium name="The Broad Institute Genome Sequencing Center for Infectious Disease"/>
            <person name="Wu L."/>
            <person name="Ma J."/>
        </authorList>
    </citation>
    <scope>NUCLEOTIDE SEQUENCE [LARGE SCALE GENOMIC DNA]</scope>
    <source>
        <strain evidence="7">JCM 17460</strain>
    </source>
</reference>
<dbReference type="EMBL" id="BAABBB010000007">
    <property type="protein sequence ID" value="GAA3526302.1"/>
    <property type="molecule type" value="Genomic_DNA"/>
</dbReference>
<keyword evidence="2" id="KW-0378">Hydrolase</keyword>
<dbReference type="PROSITE" id="PS51829">
    <property type="entry name" value="P_HOMO_B"/>
    <property type="match status" value="1"/>
</dbReference>
<organism evidence="6 7">
    <name type="scientific">Nocardioides daeguensis</name>
    <dbReference type="NCBI Taxonomy" id="908359"/>
    <lineage>
        <taxon>Bacteria</taxon>
        <taxon>Bacillati</taxon>
        <taxon>Actinomycetota</taxon>
        <taxon>Actinomycetes</taxon>
        <taxon>Propionibacteriales</taxon>
        <taxon>Nocardioidaceae</taxon>
        <taxon>Nocardioides</taxon>
    </lineage>
</organism>
<feature type="signal peptide" evidence="4">
    <location>
        <begin position="1"/>
        <end position="22"/>
    </location>
</feature>
<feature type="domain" description="P/Homo B" evidence="5">
    <location>
        <begin position="169"/>
        <end position="350"/>
    </location>
</feature>
<evidence type="ECO:0000256" key="1">
    <source>
        <dbReference type="ARBA" id="ARBA00022670"/>
    </source>
</evidence>
<feature type="region of interest" description="Disordered" evidence="3">
    <location>
        <begin position="19"/>
        <end position="39"/>
    </location>
</feature>
<evidence type="ECO:0000259" key="5">
    <source>
        <dbReference type="PROSITE" id="PS51829"/>
    </source>
</evidence>
<protein>
    <recommendedName>
        <fullName evidence="5">P/Homo B domain-containing protein</fullName>
    </recommendedName>
</protein>
<keyword evidence="1" id="KW-0645">Protease</keyword>
<feature type="chain" id="PRO_5046336649" description="P/Homo B domain-containing protein" evidence="4">
    <location>
        <begin position="23"/>
        <end position="436"/>
    </location>
</feature>
<comment type="caution">
    <text evidence="6">The sequence shown here is derived from an EMBL/GenBank/DDBJ whole genome shotgun (WGS) entry which is preliminary data.</text>
</comment>
<name>A0ABP6V3X5_9ACTN</name>
<sequence length="436" mass="44749">MTACLIAASGLATLPLSTPAHADSRTKSNTAPIAIPDGNHASSEMEVTGLGGVVTDVNVVVNNLSHAWPADLDLYLQGPEDANAIVALMSDVCGTSSTPLVGATLTFDDEAASPLPGSGCASGSYRPANTTTVDDDLPSAGTWRPTLAAFDGINPNGEWRLWAYDDSANVVGTIQGGFTVTITSSGPTPAISIGPDDHTVGPAGPYPYPIAIGDRPGAVTDVDVVLSGVSHTYPDDLDVMLVGPSGASVVLTSEACEDKDVVGVTWRFDDSAAAPLPSDGPCVSGSYRVGTNPGAPMPAPAPTAASGMSLGVFNGAAANGTWRLFVADHSGGDAGYITGVQLEVTTDAPPETAITAKPKRSTAKRKATIAFTATAFGADKSLSYQCKVDKRKWRTCGSPLKVRKLAAGRHQVQVRAIDGAGRVDPTPALVKWKVRR</sequence>
<evidence type="ECO:0000256" key="4">
    <source>
        <dbReference type="SAM" id="SignalP"/>
    </source>
</evidence>
<dbReference type="InterPro" id="IPR002884">
    <property type="entry name" value="P_dom"/>
</dbReference>
<dbReference type="Proteomes" id="UP001500301">
    <property type="component" value="Unassembled WGS sequence"/>
</dbReference>
<evidence type="ECO:0000313" key="7">
    <source>
        <dbReference type="Proteomes" id="UP001500301"/>
    </source>
</evidence>
<evidence type="ECO:0000256" key="2">
    <source>
        <dbReference type="ARBA" id="ARBA00022801"/>
    </source>
</evidence>
<evidence type="ECO:0000313" key="6">
    <source>
        <dbReference type="EMBL" id="GAA3526302.1"/>
    </source>
</evidence>
<gene>
    <name evidence="6" type="ORF">GCM10022263_13810</name>
</gene>
<dbReference type="RefSeq" id="WP_218234003.1">
    <property type="nucleotide sequence ID" value="NZ_BAABBB010000007.1"/>
</dbReference>